<evidence type="ECO:0000313" key="2">
    <source>
        <dbReference type="EMBL" id="GAA4492017.1"/>
    </source>
</evidence>
<protein>
    <recommendedName>
        <fullName evidence="4">Transposase</fullName>
    </recommendedName>
</protein>
<reference evidence="3" key="1">
    <citation type="journal article" date="2019" name="Int. J. Syst. Evol. Microbiol.">
        <title>The Global Catalogue of Microorganisms (GCM) 10K type strain sequencing project: providing services to taxonomists for standard genome sequencing and annotation.</title>
        <authorList>
            <consortium name="The Broad Institute Genomics Platform"/>
            <consortium name="The Broad Institute Genome Sequencing Center for Infectious Disease"/>
            <person name="Wu L."/>
            <person name="Ma J."/>
        </authorList>
    </citation>
    <scope>NUCLEOTIDE SEQUENCE [LARGE SCALE GENOMIC DNA]</scope>
    <source>
        <strain evidence="3">JCM 17839</strain>
    </source>
</reference>
<sequence>MGTSQRESDAAADHFLLKVARENPLQSLTEKELQLDETPVTIYPKPIRAKAWVRFGTIPVHMDCWIHRTTSEAAGVSFTILDKKFRCWVWGNAVTLPEPEPGAAPRAQATRSLRR</sequence>
<evidence type="ECO:0000256" key="1">
    <source>
        <dbReference type="SAM" id="MobiDB-lite"/>
    </source>
</evidence>
<comment type="caution">
    <text evidence="2">The sequence shown here is derived from an EMBL/GenBank/DDBJ whole genome shotgun (WGS) entry which is preliminary data.</text>
</comment>
<evidence type="ECO:0000313" key="3">
    <source>
        <dbReference type="Proteomes" id="UP001500731"/>
    </source>
</evidence>
<dbReference type="Proteomes" id="UP001500731">
    <property type="component" value="Unassembled WGS sequence"/>
</dbReference>
<gene>
    <name evidence="2" type="ORF">GCM10023171_36880</name>
</gene>
<evidence type="ECO:0008006" key="4">
    <source>
        <dbReference type="Google" id="ProtNLM"/>
    </source>
</evidence>
<proteinExistence type="predicted"/>
<feature type="region of interest" description="Disordered" evidence="1">
    <location>
        <begin position="96"/>
        <end position="115"/>
    </location>
</feature>
<dbReference type="EMBL" id="BAABGP010000028">
    <property type="protein sequence ID" value="GAA4492017.1"/>
    <property type="molecule type" value="Genomic_DNA"/>
</dbReference>
<dbReference type="RefSeq" id="WP_345188971.1">
    <property type="nucleotide sequence ID" value="NZ_BAABGP010000028.1"/>
</dbReference>
<organism evidence="2 3">
    <name type="scientific">Microbacterium panaciterrae</name>
    <dbReference type="NCBI Taxonomy" id="985759"/>
    <lineage>
        <taxon>Bacteria</taxon>
        <taxon>Bacillati</taxon>
        <taxon>Actinomycetota</taxon>
        <taxon>Actinomycetes</taxon>
        <taxon>Micrococcales</taxon>
        <taxon>Microbacteriaceae</taxon>
        <taxon>Microbacterium</taxon>
    </lineage>
</organism>
<keyword evidence="3" id="KW-1185">Reference proteome</keyword>
<name>A0ABP8PTP5_9MICO</name>
<accession>A0ABP8PTP5</accession>